<dbReference type="SUPFAM" id="SSF53474">
    <property type="entry name" value="alpha/beta-Hydrolases"/>
    <property type="match status" value="1"/>
</dbReference>
<gene>
    <name evidence="2" type="ORF">JOF45_001196</name>
</gene>
<dbReference type="RefSeq" id="WP_210048508.1">
    <property type="nucleotide sequence ID" value="NZ_JAGINX010000001.1"/>
</dbReference>
<organism evidence="2 3">
    <name type="scientific">Nesterenkonia lacusekhoensis</name>
    <dbReference type="NCBI Taxonomy" id="150832"/>
    <lineage>
        <taxon>Bacteria</taxon>
        <taxon>Bacillati</taxon>
        <taxon>Actinomycetota</taxon>
        <taxon>Actinomycetes</taxon>
        <taxon>Micrococcales</taxon>
        <taxon>Micrococcaceae</taxon>
        <taxon>Nesterenkonia</taxon>
    </lineage>
</organism>
<evidence type="ECO:0000313" key="2">
    <source>
        <dbReference type="EMBL" id="MBP2318177.1"/>
    </source>
</evidence>
<proteinExistence type="predicted"/>
<reference evidence="2 3" key="1">
    <citation type="submission" date="2021-03" db="EMBL/GenBank/DDBJ databases">
        <title>Sequencing the genomes of 1000 actinobacteria strains.</title>
        <authorList>
            <person name="Klenk H.-P."/>
        </authorList>
    </citation>
    <scope>NUCLEOTIDE SEQUENCE [LARGE SCALE GENOMIC DNA]</scope>
    <source>
        <strain evidence="2 3">DSM 12544</strain>
    </source>
</reference>
<dbReference type="EMBL" id="JAGINX010000001">
    <property type="protein sequence ID" value="MBP2318177.1"/>
    <property type="molecule type" value="Genomic_DNA"/>
</dbReference>
<comment type="caution">
    <text evidence="2">The sequence shown here is derived from an EMBL/GenBank/DDBJ whole genome shotgun (WGS) entry which is preliminary data.</text>
</comment>
<name>A0ABS4T147_9MICC</name>
<dbReference type="PANTHER" id="PTHR43798">
    <property type="entry name" value="MONOACYLGLYCEROL LIPASE"/>
    <property type="match status" value="1"/>
</dbReference>
<dbReference type="Pfam" id="PF12697">
    <property type="entry name" value="Abhydrolase_6"/>
    <property type="match status" value="1"/>
</dbReference>
<dbReference type="PANTHER" id="PTHR43798:SF33">
    <property type="entry name" value="HYDROLASE, PUTATIVE (AFU_ORTHOLOGUE AFUA_2G14860)-RELATED"/>
    <property type="match status" value="1"/>
</dbReference>
<dbReference type="InterPro" id="IPR000073">
    <property type="entry name" value="AB_hydrolase_1"/>
</dbReference>
<dbReference type="InterPro" id="IPR050266">
    <property type="entry name" value="AB_hydrolase_sf"/>
</dbReference>
<accession>A0ABS4T147</accession>
<keyword evidence="3" id="KW-1185">Reference proteome</keyword>
<evidence type="ECO:0000313" key="3">
    <source>
        <dbReference type="Proteomes" id="UP001519331"/>
    </source>
</evidence>
<dbReference type="Gene3D" id="3.40.50.1820">
    <property type="entry name" value="alpha/beta hydrolase"/>
    <property type="match status" value="1"/>
</dbReference>
<evidence type="ECO:0000259" key="1">
    <source>
        <dbReference type="Pfam" id="PF12697"/>
    </source>
</evidence>
<dbReference type="Proteomes" id="UP001519331">
    <property type="component" value="Unassembled WGS sequence"/>
</dbReference>
<sequence length="326" mass="36135">MFSWTDHPSRTGERRTVEVTLPQGSAELVLRRYAPTLRDDDTPGPTVRPRLLLIHGFRGDHHGMQLIVDALPDYEIFVPDLPGFGETPALRSARGRRLEHTVQRYAEVVEALAQSLRLGATDVVAGHSFGSIVVSAHLHRAATGSDRAEGSRRWAGAALLAPISDDIFRRPALLPGALGVELYYRLCQVLPGGSGDWALRSPAALAVTNLTMMVSPEPDLQDYIRDQHRRYFGAYSDRRTVLEAYRASSRHTVTDYAPWLDLPVLLLNGSRDQLSTVAGRRALRDAVPGPRGQGPQWELLRGTGHLLHYEKPAQTGRAVRRFLHSL</sequence>
<protein>
    <submittedName>
        <fullName evidence="2">Pimeloyl-ACP methyl ester carboxylesterase</fullName>
    </submittedName>
</protein>
<dbReference type="InterPro" id="IPR029058">
    <property type="entry name" value="AB_hydrolase_fold"/>
</dbReference>
<feature type="domain" description="AB hydrolase-1" evidence="1">
    <location>
        <begin position="51"/>
        <end position="315"/>
    </location>
</feature>